<reference evidence="7" key="1">
    <citation type="journal article" date="2021" name="Nat. Commun.">
        <title>Genetic determinants of endophytism in the Arabidopsis root mycobiome.</title>
        <authorList>
            <person name="Mesny F."/>
            <person name="Miyauchi S."/>
            <person name="Thiergart T."/>
            <person name="Pickel B."/>
            <person name="Atanasova L."/>
            <person name="Karlsson M."/>
            <person name="Huettel B."/>
            <person name="Barry K.W."/>
            <person name="Haridas S."/>
            <person name="Chen C."/>
            <person name="Bauer D."/>
            <person name="Andreopoulos W."/>
            <person name="Pangilinan J."/>
            <person name="LaButti K."/>
            <person name="Riley R."/>
            <person name="Lipzen A."/>
            <person name="Clum A."/>
            <person name="Drula E."/>
            <person name="Henrissat B."/>
            <person name="Kohler A."/>
            <person name="Grigoriev I.V."/>
            <person name="Martin F.M."/>
            <person name="Hacquard S."/>
        </authorList>
    </citation>
    <scope>NUCLEOTIDE SEQUENCE</scope>
    <source>
        <strain evidence="7">MPI-CAGE-AT-0021</strain>
    </source>
</reference>
<evidence type="ECO:0000313" key="7">
    <source>
        <dbReference type="EMBL" id="KAH7145807.1"/>
    </source>
</evidence>
<comment type="caution">
    <text evidence="7">The sequence shown here is derived from an EMBL/GenBank/DDBJ whole genome shotgun (WGS) entry which is preliminary data.</text>
</comment>
<keyword evidence="1" id="KW-0479">Metal-binding</keyword>
<dbReference type="PANTHER" id="PTHR47660">
    <property type="entry name" value="TRANSCRIPTION FACTOR WITH C2H2 AND ZN(2)-CYS(6) DNA BINDING DOMAIN (EUROFUNG)-RELATED-RELATED"/>
    <property type="match status" value="1"/>
</dbReference>
<keyword evidence="2" id="KW-0862">Zinc</keyword>
<dbReference type="EMBL" id="JAGMUU010000009">
    <property type="protein sequence ID" value="KAH7145807.1"/>
    <property type="molecule type" value="Genomic_DNA"/>
</dbReference>
<keyword evidence="5" id="KW-0539">Nucleus</keyword>
<dbReference type="PANTHER" id="PTHR47660:SF3">
    <property type="entry name" value="FINGER DOMAIN PROTEIN, PUTATIVE (AFU_ORTHOLOGUE AFUA_4G03310)-RELATED"/>
    <property type="match status" value="1"/>
</dbReference>
<evidence type="ECO:0000256" key="2">
    <source>
        <dbReference type="ARBA" id="ARBA00022833"/>
    </source>
</evidence>
<name>A0A9P9EVJ8_9HYPO</name>
<evidence type="ECO:0000256" key="3">
    <source>
        <dbReference type="ARBA" id="ARBA00023015"/>
    </source>
</evidence>
<accession>A0A9P9EVJ8</accession>
<protein>
    <recommendedName>
        <fullName evidence="6">Zn(2)-C6 fungal-type domain-containing protein</fullName>
    </recommendedName>
</protein>
<dbReference type="AlphaFoldDB" id="A0A9P9EVJ8"/>
<evidence type="ECO:0000256" key="1">
    <source>
        <dbReference type="ARBA" id="ARBA00022723"/>
    </source>
</evidence>
<gene>
    <name evidence="7" type="ORF">B0J13DRAFT_328042</name>
</gene>
<dbReference type="GO" id="GO:0008270">
    <property type="term" value="F:zinc ion binding"/>
    <property type="evidence" value="ECO:0007669"/>
    <property type="project" value="InterPro"/>
</dbReference>
<evidence type="ECO:0000313" key="8">
    <source>
        <dbReference type="Proteomes" id="UP000717696"/>
    </source>
</evidence>
<dbReference type="CDD" id="cd00067">
    <property type="entry name" value="GAL4"/>
    <property type="match status" value="1"/>
</dbReference>
<dbReference type="Proteomes" id="UP000717696">
    <property type="component" value="Unassembled WGS sequence"/>
</dbReference>
<dbReference type="GO" id="GO:0000981">
    <property type="term" value="F:DNA-binding transcription factor activity, RNA polymerase II-specific"/>
    <property type="evidence" value="ECO:0007669"/>
    <property type="project" value="InterPro"/>
</dbReference>
<dbReference type="PROSITE" id="PS50048">
    <property type="entry name" value="ZN2_CY6_FUNGAL_2"/>
    <property type="match status" value="1"/>
</dbReference>
<keyword evidence="8" id="KW-1185">Reference proteome</keyword>
<dbReference type="SUPFAM" id="SSF57701">
    <property type="entry name" value="Zn2/Cys6 DNA-binding domain"/>
    <property type="match status" value="1"/>
</dbReference>
<dbReference type="PROSITE" id="PS00463">
    <property type="entry name" value="ZN2_CY6_FUNGAL_1"/>
    <property type="match status" value="1"/>
</dbReference>
<dbReference type="InterPro" id="IPR036864">
    <property type="entry name" value="Zn2-C6_fun-type_DNA-bd_sf"/>
</dbReference>
<sequence length="433" mass="48404">MVSPLPLGERKACLGCAKAKRTCDKRMPSCQRCCAKKLNCQYSTVRRYWRAPSASARPDIVSPTNALMPHVEHPQLQADTRQVSLYNTMGDICLTDLATANSPTATPVTYTLWFLELETWAISDVGTTTCRFNPEPIPASIGAKSWTFSVAGWLRQWVQEGCNPFIHKQLYLDTGLPQCLQDAWLTATAYSARTAQNEHIVMNILDDRANSLLQAQIHDDDSFMAVPGLQTIQHLARVQALFVYQYLRLYDGSIRQRAVAENTIPILQTWCQQLWQSAALDAHHSTPLQSTAELGGLDPRDGLTTLPHWKAWILSESVRRTWLVCQSTLATYFRERDGWNECTGEIKFTACQGLWDATSSGAWAELVSGREPLFVRSLHVDELISTAMPTEVDSFSTVFMTLLMGREKVDSWAASQRLIKGSSIKLGAESPSE</sequence>
<feature type="domain" description="Zn(2)-C6 fungal-type" evidence="6">
    <location>
        <begin position="12"/>
        <end position="42"/>
    </location>
</feature>
<keyword evidence="3" id="KW-0805">Transcription regulation</keyword>
<dbReference type="OrthoDB" id="5355161at2759"/>
<dbReference type="InterPro" id="IPR001138">
    <property type="entry name" value="Zn2Cys6_DnaBD"/>
</dbReference>
<organism evidence="7 8">
    <name type="scientific">Dactylonectria estremocensis</name>
    <dbReference type="NCBI Taxonomy" id="1079267"/>
    <lineage>
        <taxon>Eukaryota</taxon>
        <taxon>Fungi</taxon>
        <taxon>Dikarya</taxon>
        <taxon>Ascomycota</taxon>
        <taxon>Pezizomycotina</taxon>
        <taxon>Sordariomycetes</taxon>
        <taxon>Hypocreomycetidae</taxon>
        <taxon>Hypocreales</taxon>
        <taxon>Nectriaceae</taxon>
        <taxon>Dactylonectria</taxon>
    </lineage>
</organism>
<keyword evidence="4" id="KW-0804">Transcription</keyword>
<evidence type="ECO:0000256" key="4">
    <source>
        <dbReference type="ARBA" id="ARBA00023163"/>
    </source>
</evidence>
<evidence type="ECO:0000259" key="6">
    <source>
        <dbReference type="PROSITE" id="PS50048"/>
    </source>
</evidence>
<proteinExistence type="predicted"/>
<evidence type="ECO:0000256" key="5">
    <source>
        <dbReference type="ARBA" id="ARBA00023242"/>
    </source>
</evidence>
<dbReference type="Gene3D" id="4.10.240.10">
    <property type="entry name" value="Zn(2)-C6 fungal-type DNA-binding domain"/>
    <property type="match status" value="1"/>
</dbReference>